<evidence type="ECO:0000256" key="1">
    <source>
        <dbReference type="ARBA" id="ARBA00009431"/>
    </source>
</evidence>
<evidence type="ECO:0000313" key="9">
    <source>
        <dbReference type="EMBL" id="KAF2670424.1"/>
    </source>
</evidence>
<evidence type="ECO:0000256" key="3">
    <source>
        <dbReference type="ARBA" id="ARBA00022670"/>
    </source>
</evidence>
<feature type="compositionally biased region" description="Polar residues" evidence="8">
    <location>
        <begin position="23"/>
        <end position="36"/>
    </location>
</feature>
<dbReference type="GO" id="GO:0004185">
    <property type="term" value="F:serine-type carboxypeptidase activity"/>
    <property type="evidence" value="ECO:0007669"/>
    <property type="project" value="UniProtKB-UniRule"/>
</dbReference>
<dbReference type="InterPro" id="IPR018202">
    <property type="entry name" value="Ser_caboxypep_ser_AS"/>
</dbReference>
<dbReference type="InterPro" id="IPR029058">
    <property type="entry name" value="AB_hydrolase_fold"/>
</dbReference>
<evidence type="ECO:0000256" key="4">
    <source>
        <dbReference type="ARBA" id="ARBA00022729"/>
    </source>
</evidence>
<dbReference type="AlphaFoldDB" id="A0A6A6UHS0"/>
<dbReference type="InterPro" id="IPR033124">
    <property type="entry name" value="Ser_caboxypep_his_AS"/>
</dbReference>
<dbReference type="Proteomes" id="UP000799302">
    <property type="component" value="Unassembled WGS sequence"/>
</dbReference>
<keyword evidence="2 7" id="KW-0121">Carboxypeptidase</keyword>
<reference evidence="9" key="1">
    <citation type="journal article" date="2020" name="Stud. Mycol.">
        <title>101 Dothideomycetes genomes: a test case for predicting lifestyles and emergence of pathogens.</title>
        <authorList>
            <person name="Haridas S."/>
            <person name="Albert R."/>
            <person name="Binder M."/>
            <person name="Bloem J."/>
            <person name="Labutti K."/>
            <person name="Salamov A."/>
            <person name="Andreopoulos B."/>
            <person name="Baker S."/>
            <person name="Barry K."/>
            <person name="Bills G."/>
            <person name="Bluhm B."/>
            <person name="Cannon C."/>
            <person name="Castanera R."/>
            <person name="Culley D."/>
            <person name="Daum C."/>
            <person name="Ezra D."/>
            <person name="Gonzalez J."/>
            <person name="Henrissat B."/>
            <person name="Kuo A."/>
            <person name="Liang C."/>
            <person name="Lipzen A."/>
            <person name="Lutzoni F."/>
            <person name="Magnuson J."/>
            <person name="Mondo S."/>
            <person name="Nolan M."/>
            <person name="Ohm R."/>
            <person name="Pangilinan J."/>
            <person name="Park H.-J."/>
            <person name="Ramirez L."/>
            <person name="Alfaro M."/>
            <person name="Sun H."/>
            <person name="Tritt A."/>
            <person name="Yoshinaga Y."/>
            <person name="Zwiers L.-H."/>
            <person name="Turgeon B."/>
            <person name="Goodwin S."/>
            <person name="Spatafora J."/>
            <person name="Crous P."/>
            <person name="Grigoriev I."/>
        </authorList>
    </citation>
    <scope>NUCLEOTIDE SEQUENCE</scope>
    <source>
        <strain evidence="9">CBS 115976</strain>
    </source>
</reference>
<dbReference type="PANTHER" id="PTHR11802:SF479">
    <property type="entry name" value="CARBOXYPEPTIDASE"/>
    <property type="match status" value="1"/>
</dbReference>
<protein>
    <recommendedName>
        <fullName evidence="7">Carboxypeptidase</fullName>
        <ecNumber evidence="7">3.4.16.-</ecNumber>
    </recommendedName>
</protein>
<dbReference type="GO" id="GO:0006508">
    <property type="term" value="P:proteolysis"/>
    <property type="evidence" value="ECO:0007669"/>
    <property type="project" value="UniProtKB-KW"/>
</dbReference>
<dbReference type="OrthoDB" id="443318at2759"/>
<dbReference type="EMBL" id="MU004234">
    <property type="protein sequence ID" value="KAF2670424.1"/>
    <property type="molecule type" value="Genomic_DNA"/>
</dbReference>
<dbReference type="PANTHER" id="PTHR11802">
    <property type="entry name" value="SERINE PROTEASE FAMILY S10 SERINE CARBOXYPEPTIDASE"/>
    <property type="match status" value="1"/>
</dbReference>
<evidence type="ECO:0000256" key="5">
    <source>
        <dbReference type="ARBA" id="ARBA00022801"/>
    </source>
</evidence>
<keyword evidence="6" id="KW-0325">Glycoprotein</keyword>
<evidence type="ECO:0000256" key="2">
    <source>
        <dbReference type="ARBA" id="ARBA00022645"/>
    </source>
</evidence>
<dbReference type="PROSITE" id="PS00560">
    <property type="entry name" value="CARBOXYPEPT_SER_HIS"/>
    <property type="match status" value="1"/>
</dbReference>
<feature type="compositionally biased region" description="Basic residues" evidence="8">
    <location>
        <begin position="1"/>
        <end position="12"/>
    </location>
</feature>
<dbReference type="InterPro" id="IPR001563">
    <property type="entry name" value="Peptidase_S10"/>
</dbReference>
<dbReference type="SUPFAM" id="SSF53474">
    <property type="entry name" value="alpha/beta-Hydrolases"/>
    <property type="match status" value="1"/>
</dbReference>
<name>A0A6A6UHS0_9PEZI</name>
<dbReference type="Pfam" id="PF00450">
    <property type="entry name" value="Peptidase_S10"/>
    <property type="match status" value="1"/>
</dbReference>
<evidence type="ECO:0000256" key="6">
    <source>
        <dbReference type="ARBA" id="ARBA00023180"/>
    </source>
</evidence>
<proteinExistence type="inferred from homology"/>
<sequence length="507" mass="56800">MRSPKLNRKREHRGAIFPRDGTKNSSTPSVFGSSDTDPYEVDSLPGIDFDFGELYSGTIPIDSNDTSRSLFFFFAPKLGEPSKDITIWLNGGPGCSSLEGFLQENGPFIWTWGQYNGLPNPYSWQNLTNMLWVEFPVGTGFSTGAVTATSEEEVAQDFVGFFKNFQDIFGIEDYKVYVTGESYAGRYVPYVSDAILKQNDTKNFDLGGALMYDPVIGKYDYIGDTMTAVPYVEKYTELFNLNATVMESLQKAHKDCGYEDYISKYLTFPASGVQPVLNGSYNQMSKECDVWDIAHDAVFQGNPCFNVYQISLTCPLLFDPLSFPTDLIYNYPDFDGPYFNRSEVKDAIHAPQEVNWAECSGPVFNGTDPGPYGNYDLSLDPIQSVLPQVIEATNRVLIANGDWDYEIISNGTLLSIQNMTWNGKLGFDEAPNKDVVIQLPDLQWEAVFDENGFGGLDGPGQGVMGTQHYERGLMWATTRQSGHMQPQFQPRVAYRHLQWVLGQIDTL</sequence>
<accession>A0A6A6UHS0</accession>
<dbReference type="Gene3D" id="3.40.50.1820">
    <property type="entry name" value="alpha/beta hydrolase"/>
    <property type="match status" value="1"/>
</dbReference>
<comment type="similarity">
    <text evidence="1 7">Belongs to the peptidase S10 family.</text>
</comment>
<keyword evidence="3 7" id="KW-0645">Protease</keyword>
<keyword evidence="4" id="KW-0732">Signal</keyword>
<evidence type="ECO:0000256" key="7">
    <source>
        <dbReference type="RuleBase" id="RU361156"/>
    </source>
</evidence>
<dbReference type="PRINTS" id="PR00724">
    <property type="entry name" value="CRBOXYPTASEC"/>
</dbReference>
<dbReference type="EC" id="3.4.16.-" evidence="7"/>
<keyword evidence="10" id="KW-1185">Reference proteome</keyword>
<keyword evidence="5 7" id="KW-0378">Hydrolase</keyword>
<dbReference type="FunFam" id="3.40.50.1820:FF:000118">
    <property type="entry name" value="Carboxypeptidase"/>
    <property type="match status" value="1"/>
</dbReference>
<evidence type="ECO:0000313" key="10">
    <source>
        <dbReference type="Proteomes" id="UP000799302"/>
    </source>
</evidence>
<feature type="region of interest" description="Disordered" evidence="8">
    <location>
        <begin position="1"/>
        <end position="36"/>
    </location>
</feature>
<evidence type="ECO:0000256" key="8">
    <source>
        <dbReference type="SAM" id="MobiDB-lite"/>
    </source>
</evidence>
<organism evidence="9 10">
    <name type="scientific">Microthyrium microscopicum</name>
    <dbReference type="NCBI Taxonomy" id="703497"/>
    <lineage>
        <taxon>Eukaryota</taxon>
        <taxon>Fungi</taxon>
        <taxon>Dikarya</taxon>
        <taxon>Ascomycota</taxon>
        <taxon>Pezizomycotina</taxon>
        <taxon>Dothideomycetes</taxon>
        <taxon>Dothideomycetes incertae sedis</taxon>
        <taxon>Microthyriales</taxon>
        <taxon>Microthyriaceae</taxon>
        <taxon>Microthyrium</taxon>
    </lineage>
</organism>
<gene>
    <name evidence="9" type="ORF">BT63DRAFT_454616</name>
</gene>
<dbReference type="PROSITE" id="PS00131">
    <property type="entry name" value="CARBOXYPEPT_SER_SER"/>
    <property type="match status" value="1"/>
</dbReference>